<dbReference type="Gene3D" id="3.80.10.10">
    <property type="entry name" value="Ribonuclease Inhibitor"/>
    <property type="match status" value="1"/>
</dbReference>
<dbReference type="SUPFAM" id="SSF81383">
    <property type="entry name" value="F-box domain"/>
    <property type="match status" value="1"/>
</dbReference>
<protein>
    <recommendedName>
        <fullName evidence="1">F-box/LRR-repeat protein 15/At3g58940/PEG3-like LRR domain-containing protein</fullName>
    </recommendedName>
</protein>
<reference evidence="2" key="1">
    <citation type="submission" date="2021-11" db="EMBL/GenBank/DDBJ databases">
        <authorList>
            <person name="Herlambang A."/>
            <person name="Guo Y."/>
            <person name="Takashima Y."/>
            <person name="Nishizawa T."/>
        </authorList>
    </citation>
    <scope>NUCLEOTIDE SEQUENCE</scope>
    <source>
        <strain evidence="2">E1425</strain>
    </source>
</reference>
<dbReference type="InterPro" id="IPR055411">
    <property type="entry name" value="LRR_FXL15/At3g58940/PEG3-like"/>
</dbReference>
<dbReference type="AlphaFoldDB" id="A0A9P3HCD0"/>
<dbReference type="InterPro" id="IPR032675">
    <property type="entry name" value="LRR_dom_sf"/>
</dbReference>
<name>A0A9P3HCD0_9FUNG</name>
<dbReference type="GO" id="GO:0019005">
    <property type="term" value="C:SCF ubiquitin ligase complex"/>
    <property type="evidence" value="ECO:0007669"/>
    <property type="project" value="TreeGrafter"/>
</dbReference>
<evidence type="ECO:0000313" key="2">
    <source>
        <dbReference type="EMBL" id="GJJ74037.1"/>
    </source>
</evidence>
<sequence length="479" mass="54573">MDLCDIQLHVGQYLRRPDLARCVQVSKDWHKTYMPLLFRDLELVFDVDDEDLEDQERPTKNKMPSVGSVEGYGHSIRSLSVHVKEWSDAGSLSLLAYWTQNIKWLSVRGAYGAENCWTGTAHLLCNNPGIRYLDLEYLDEDDDCLSYIIDTCTQLTELRMSHAQLDVLQMGYLMSSSPSLGRLTLEGCGICFPVDQSLDSLPLFLPIEELDLDHNFEPGLAVLVRWTARCPNLRLIRLKNVPYMEGEEVSDFSLFQHCPRLSKMTLSGLYLEDADLAAILAHCPSLVDLTLEGQDIGKRAFEIMAGLFKNLIVLDLYNASNLDTEMYRRICTSCTRLENLAVSKLDVDDYFAVGSDVEQEAMGNHWICSGLRSLRIKVLVWSLNTELGNRALQEMEALKGLEVLEIEYIGRPVGEDVRFYKKLSLSVAHASEEREIAGLARLCKKGRFARSQLQQDMDLQWMAESWPRMKRFIFVDQTS</sequence>
<dbReference type="InterPro" id="IPR036047">
    <property type="entry name" value="F-box-like_dom_sf"/>
</dbReference>
<reference evidence="2" key="2">
    <citation type="journal article" date="2022" name="Microbiol. Resour. Announc.">
        <title>Whole-Genome Sequence of Entomortierella parvispora E1425, a Mucoromycotan Fungus Associated with Burkholderiaceae-Related Endosymbiotic Bacteria.</title>
        <authorList>
            <person name="Herlambang A."/>
            <person name="Guo Y."/>
            <person name="Takashima Y."/>
            <person name="Narisawa K."/>
            <person name="Ohta H."/>
            <person name="Nishizawa T."/>
        </authorList>
    </citation>
    <scope>NUCLEOTIDE SEQUENCE</scope>
    <source>
        <strain evidence="2">E1425</strain>
    </source>
</reference>
<proteinExistence type="predicted"/>
<accession>A0A9P3HCD0</accession>
<evidence type="ECO:0000259" key="1">
    <source>
        <dbReference type="Pfam" id="PF24758"/>
    </source>
</evidence>
<dbReference type="EMBL" id="BQFW01000008">
    <property type="protein sequence ID" value="GJJ74037.1"/>
    <property type="molecule type" value="Genomic_DNA"/>
</dbReference>
<dbReference type="PANTHER" id="PTHR13318">
    <property type="entry name" value="PARTNER OF PAIRED, ISOFORM B-RELATED"/>
    <property type="match status" value="1"/>
</dbReference>
<evidence type="ECO:0000313" key="3">
    <source>
        <dbReference type="Proteomes" id="UP000827284"/>
    </source>
</evidence>
<dbReference type="SUPFAM" id="SSF52047">
    <property type="entry name" value="RNI-like"/>
    <property type="match status" value="1"/>
</dbReference>
<organism evidence="2 3">
    <name type="scientific">Entomortierella parvispora</name>
    <dbReference type="NCBI Taxonomy" id="205924"/>
    <lineage>
        <taxon>Eukaryota</taxon>
        <taxon>Fungi</taxon>
        <taxon>Fungi incertae sedis</taxon>
        <taxon>Mucoromycota</taxon>
        <taxon>Mortierellomycotina</taxon>
        <taxon>Mortierellomycetes</taxon>
        <taxon>Mortierellales</taxon>
        <taxon>Mortierellaceae</taxon>
        <taxon>Entomortierella</taxon>
    </lineage>
</organism>
<dbReference type="OrthoDB" id="2440723at2759"/>
<comment type="caution">
    <text evidence="2">The sequence shown here is derived from an EMBL/GenBank/DDBJ whole genome shotgun (WGS) entry which is preliminary data.</text>
</comment>
<gene>
    <name evidence="2" type="ORF">EMPS_06395</name>
</gene>
<dbReference type="GO" id="GO:0031146">
    <property type="term" value="P:SCF-dependent proteasomal ubiquitin-dependent protein catabolic process"/>
    <property type="evidence" value="ECO:0007669"/>
    <property type="project" value="TreeGrafter"/>
</dbReference>
<dbReference type="Pfam" id="PF24758">
    <property type="entry name" value="LRR_At5g56370"/>
    <property type="match status" value="1"/>
</dbReference>
<dbReference type="Proteomes" id="UP000827284">
    <property type="component" value="Unassembled WGS sequence"/>
</dbReference>
<keyword evidence="3" id="KW-1185">Reference proteome</keyword>
<feature type="domain" description="F-box/LRR-repeat protein 15/At3g58940/PEG3-like LRR" evidence="1">
    <location>
        <begin position="207"/>
        <end position="306"/>
    </location>
</feature>